<organism evidence="1 2">
    <name type="scientific">Sodiomyces alkalinus (strain CBS 110278 / VKM F-3762 / F11)</name>
    <name type="common">Alkaliphilic filamentous fungus</name>
    <dbReference type="NCBI Taxonomy" id="1314773"/>
    <lineage>
        <taxon>Eukaryota</taxon>
        <taxon>Fungi</taxon>
        <taxon>Dikarya</taxon>
        <taxon>Ascomycota</taxon>
        <taxon>Pezizomycotina</taxon>
        <taxon>Sordariomycetes</taxon>
        <taxon>Hypocreomycetidae</taxon>
        <taxon>Glomerellales</taxon>
        <taxon>Plectosphaerellaceae</taxon>
        <taxon>Sodiomyces</taxon>
    </lineage>
</organism>
<accession>A0A3N2PIW1</accession>
<dbReference type="GeneID" id="39583118"/>
<proteinExistence type="predicted"/>
<gene>
    <name evidence="1" type="ORF">SODALDRAFT_364405</name>
</gene>
<dbReference type="AlphaFoldDB" id="A0A3N2PIW1"/>
<name>A0A3N2PIW1_SODAK</name>
<reference evidence="1 2" key="1">
    <citation type="journal article" date="2018" name="Mol. Ecol.">
        <title>The obligate alkalophilic soda-lake fungus Sodiomyces alkalinus has shifted to a protein diet.</title>
        <authorList>
            <person name="Grum-Grzhimaylo A.A."/>
            <person name="Falkoski D.L."/>
            <person name="van den Heuvel J."/>
            <person name="Valero-Jimenez C.A."/>
            <person name="Min B."/>
            <person name="Choi I.G."/>
            <person name="Lipzen A."/>
            <person name="Daum C.G."/>
            <person name="Aanen D.K."/>
            <person name="Tsang A."/>
            <person name="Henrissat B."/>
            <person name="Bilanenko E.N."/>
            <person name="de Vries R.P."/>
            <person name="van Kan J.A.L."/>
            <person name="Grigoriev I.V."/>
            <person name="Debets A.J.M."/>
        </authorList>
    </citation>
    <scope>NUCLEOTIDE SEQUENCE [LARGE SCALE GENOMIC DNA]</scope>
    <source>
        <strain evidence="1 2">F11</strain>
    </source>
</reference>
<evidence type="ECO:0000313" key="2">
    <source>
        <dbReference type="Proteomes" id="UP000272025"/>
    </source>
</evidence>
<dbReference type="Proteomes" id="UP000272025">
    <property type="component" value="Unassembled WGS sequence"/>
</dbReference>
<protein>
    <submittedName>
        <fullName evidence="1">Uncharacterized protein</fullName>
    </submittedName>
</protein>
<sequence length="215" mass="24526">MSGVKAAQPQGLQDIKALDEASYQRLVLLSLGRSSSHCSPLHMDSRHIHNWLDARCYWQFLTAAVVDHWMISPIHILNEWQPFHEATRVLWGNPSKDMPPYLAELRNHSYFPSALQRGLKRAEPNFGKQSRPDRLLNFHVGQQRSNVTKHKATNDDGSPCRMWPFVSLEGPVASCAILEVLLQLRHVGLLESVPTVSDCRFDAGQEKRHTHYSEE</sequence>
<dbReference type="EMBL" id="ML119069">
    <property type="protein sequence ID" value="ROT34478.1"/>
    <property type="molecule type" value="Genomic_DNA"/>
</dbReference>
<keyword evidence="2" id="KW-1185">Reference proteome</keyword>
<evidence type="ECO:0000313" key="1">
    <source>
        <dbReference type="EMBL" id="ROT34478.1"/>
    </source>
</evidence>
<dbReference type="RefSeq" id="XP_028462284.1">
    <property type="nucleotide sequence ID" value="XM_028614640.1"/>
</dbReference>